<keyword evidence="9" id="KW-1185">Reference proteome</keyword>
<protein>
    <recommendedName>
        <fullName evidence="7">Homeobox domain-containing protein</fullName>
    </recommendedName>
</protein>
<evidence type="ECO:0000256" key="2">
    <source>
        <dbReference type="ARBA" id="ARBA00023125"/>
    </source>
</evidence>
<name>A0A2P4Q5M7_RHIID</name>
<evidence type="ECO:0000259" key="7">
    <source>
        <dbReference type="PROSITE" id="PS50071"/>
    </source>
</evidence>
<dbReference type="CDD" id="cd00086">
    <property type="entry name" value="homeodomain"/>
    <property type="match status" value="1"/>
</dbReference>
<dbReference type="Pfam" id="PF24818">
    <property type="entry name" value="PH_TRF2_HOY1"/>
    <property type="match status" value="1"/>
</dbReference>
<dbReference type="Proteomes" id="UP000018888">
    <property type="component" value="Unassembled WGS sequence"/>
</dbReference>
<dbReference type="InterPro" id="IPR009057">
    <property type="entry name" value="Homeodomain-like_sf"/>
</dbReference>
<evidence type="ECO:0000256" key="4">
    <source>
        <dbReference type="ARBA" id="ARBA00023242"/>
    </source>
</evidence>
<dbReference type="InterPro" id="IPR017970">
    <property type="entry name" value="Homeobox_CS"/>
</dbReference>
<dbReference type="PANTHER" id="PTHR24324">
    <property type="entry name" value="HOMEOBOX PROTEIN HHEX"/>
    <property type="match status" value="1"/>
</dbReference>
<dbReference type="PANTHER" id="PTHR24324:SF5">
    <property type="entry name" value="HEMATOPOIETICALLY-EXPRESSED HOMEOBOX PROTEIN HHEX"/>
    <property type="match status" value="1"/>
</dbReference>
<dbReference type="PROSITE" id="PS00027">
    <property type="entry name" value="HOMEOBOX_1"/>
    <property type="match status" value="1"/>
</dbReference>
<gene>
    <name evidence="8" type="ORF">GLOIN_2v1750592</name>
</gene>
<feature type="DNA-binding region" description="Homeobox" evidence="5">
    <location>
        <begin position="3"/>
        <end position="61"/>
    </location>
</feature>
<dbReference type="GO" id="GO:0005634">
    <property type="term" value="C:nucleus"/>
    <property type="evidence" value="ECO:0007669"/>
    <property type="project" value="UniProtKB-SubCell"/>
</dbReference>
<evidence type="ECO:0000256" key="5">
    <source>
        <dbReference type="PROSITE-ProRule" id="PRU00108"/>
    </source>
</evidence>
<dbReference type="Pfam" id="PF00046">
    <property type="entry name" value="Homeodomain"/>
    <property type="match status" value="1"/>
</dbReference>
<organism evidence="8 9">
    <name type="scientific">Rhizophagus irregularis (strain DAOM 181602 / DAOM 197198 / MUCL 43194)</name>
    <name type="common">Arbuscular mycorrhizal fungus</name>
    <name type="synonym">Glomus intraradices</name>
    <dbReference type="NCBI Taxonomy" id="747089"/>
    <lineage>
        <taxon>Eukaryota</taxon>
        <taxon>Fungi</taxon>
        <taxon>Fungi incertae sedis</taxon>
        <taxon>Mucoromycota</taxon>
        <taxon>Glomeromycotina</taxon>
        <taxon>Glomeromycetes</taxon>
        <taxon>Glomerales</taxon>
        <taxon>Glomeraceae</taxon>
        <taxon>Rhizophagus</taxon>
    </lineage>
</organism>
<dbReference type="SUPFAM" id="SSF46689">
    <property type="entry name" value="Homeodomain-like"/>
    <property type="match status" value="1"/>
</dbReference>
<dbReference type="EMBL" id="AUPC02000089">
    <property type="protein sequence ID" value="POG72947.1"/>
    <property type="molecule type" value="Genomic_DNA"/>
</dbReference>
<proteinExistence type="predicted"/>
<dbReference type="InterPro" id="IPR001356">
    <property type="entry name" value="HD"/>
</dbReference>
<dbReference type="GO" id="GO:0000981">
    <property type="term" value="F:DNA-binding transcription factor activity, RNA polymerase II-specific"/>
    <property type="evidence" value="ECO:0007669"/>
    <property type="project" value="InterPro"/>
</dbReference>
<dbReference type="Gene3D" id="1.10.10.60">
    <property type="entry name" value="Homeodomain-like"/>
    <property type="match status" value="1"/>
</dbReference>
<dbReference type="InterPro" id="IPR057939">
    <property type="entry name" value="TRF2_HOY1_PH"/>
</dbReference>
<keyword evidence="3 5" id="KW-0371">Homeobox</keyword>
<dbReference type="VEuPathDB" id="FungiDB:RhiirFUN_022985"/>
<evidence type="ECO:0000313" key="8">
    <source>
        <dbReference type="EMBL" id="POG72947.1"/>
    </source>
</evidence>
<evidence type="ECO:0000256" key="3">
    <source>
        <dbReference type="ARBA" id="ARBA00023155"/>
    </source>
</evidence>
<dbReference type="InterPro" id="IPR051000">
    <property type="entry name" value="Homeobox_DNA-bind_prot"/>
</dbReference>
<evidence type="ECO:0000256" key="6">
    <source>
        <dbReference type="RuleBase" id="RU000682"/>
    </source>
</evidence>
<feature type="non-terminal residue" evidence="8">
    <location>
        <position position="240"/>
    </location>
</feature>
<dbReference type="GO" id="GO:0030154">
    <property type="term" value="P:cell differentiation"/>
    <property type="evidence" value="ECO:0007669"/>
    <property type="project" value="TreeGrafter"/>
</dbReference>
<keyword evidence="2 5" id="KW-0238">DNA-binding</keyword>
<keyword evidence="4 5" id="KW-0539">Nucleus</keyword>
<dbReference type="GO" id="GO:0000978">
    <property type="term" value="F:RNA polymerase II cis-regulatory region sequence-specific DNA binding"/>
    <property type="evidence" value="ECO:0007669"/>
    <property type="project" value="TreeGrafter"/>
</dbReference>
<reference evidence="8 9" key="1">
    <citation type="journal article" date="2013" name="Proc. Natl. Acad. Sci. U.S.A.">
        <title>Genome of an arbuscular mycorrhizal fungus provides insight into the oldest plant symbiosis.</title>
        <authorList>
            <person name="Tisserant E."/>
            <person name="Malbreil M."/>
            <person name="Kuo A."/>
            <person name="Kohler A."/>
            <person name="Symeonidi A."/>
            <person name="Balestrini R."/>
            <person name="Charron P."/>
            <person name="Duensing N."/>
            <person name="Frei Dit Frey N."/>
            <person name="Gianinazzi-Pearson V."/>
            <person name="Gilbert L.B."/>
            <person name="Handa Y."/>
            <person name="Herr J.R."/>
            <person name="Hijri M."/>
            <person name="Koul R."/>
            <person name="Kawaguchi M."/>
            <person name="Krajinski F."/>
            <person name="Lammers P.J."/>
            <person name="Masclaux F.G."/>
            <person name="Murat C."/>
            <person name="Morin E."/>
            <person name="Ndikumana S."/>
            <person name="Pagni M."/>
            <person name="Petitpierre D."/>
            <person name="Requena N."/>
            <person name="Rosikiewicz P."/>
            <person name="Riley R."/>
            <person name="Saito K."/>
            <person name="San Clemente H."/>
            <person name="Shapiro H."/>
            <person name="van Tuinen D."/>
            <person name="Becard G."/>
            <person name="Bonfante P."/>
            <person name="Paszkowski U."/>
            <person name="Shachar-Hill Y.Y."/>
            <person name="Tuskan G.A."/>
            <person name="Young P.W."/>
            <person name="Sanders I.R."/>
            <person name="Henrissat B."/>
            <person name="Rensing S.A."/>
            <person name="Grigoriev I.V."/>
            <person name="Corradi N."/>
            <person name="Roux C."/>
            <person name="Martin F."/>
        </authorList>
    </citation>
    <scope>NUCLEOTIDE SEQUENCE [LARGE SCALE GENOMIC DNA]</scope>
    <source>
        <strain evidence="8 9">DAOM 197198</strain>
    </source>
</reference>
<dbReference type="AlphaFoldDB" id="A0A2P4Q5M7"/>
<dbReference type="PROSITE" id="PS50071">
    <property type="entry name" value="HOMEOBOX_2"/>
    <property type="match status" value="1"/>
</dbReference>
<sequence>MDNKKRIRTTPEQLALLEDTFKTNPSPNSKIREAIAEKLNMSERSIQVWFQNRRAKMKTMQKRTYLIISNNDKISVSQHQPQSQQFTLPEEFITLSFNINNNTSLVSLISCEYLTIGTWHCILTMSSLCYYTLPQNILTYHITNENIEFKMEFSLSDVFSVEYQPIDNIYSQIIIEVKESPSFYMKSNYSEWNTCKDFTEDKQASRHMIHILKGCSILIKPQLIKLMQDDPNLAKVVTIF</sequence>
<accession>A0A2P4Q5M7</accession>
<feature type="domain" description="Homeobox" evidence="7">
    <location>
        <begin position="1"/>
        <end position="60"/>
    </location>
</feature>
<comment type="subcellular location">
    <subcellularLocation>
        <location evidence="1 5 6">Nucleus</location>
    </subcellularLocation>
</comment>
<dbReference type="SMART" id="SM00389">
    <property type="entry name" value="HOX"/>
    <property type="match status" value="1"/>
</dbReference>
<comment type="caution">
    <text evidence="8">The sequence shown here is derived from an EMBL/GenBank/DDBJ whole genome shotgun (WGS) entry which is preliminary data.</text>
</comment>
<evidence type="ECO:0000313" key="9">
    <source>
        <dbReference type="Proteomes" id="UP000018888"/>
    </source>
</evidence>
<evidence type="ECO:0000256" key="1">
    <source>
        <dbReference type="ARBA" id="ARBA00004123"/>
    </source>
</evidence>
<reference evidence="8 9" key="2">
    <citation type="journal article" date="2018" name="New Phytol.">
        <title>High intraspecific genome diversity in the model arbuscular mycorrhizal symbiont Rhizophagus irregularis.</title>
        <authorList>
            <person name="Chen E.C.H."/>
            <person name="Morin E."/>
            <person name="Beaudet D."/>
            <person name="Noel J."/>
            <person name="Yildirir G."/>
            <person name="Ndikumana S."/>
            <person name="Charron P."/>
            <person name="St-Onge C."/>
            <person name="Giorgi J."/>
            <person name="Kruger M."/>
            <person name="Marton T."/>
            <person name="Ropars J."/>
            <person name="Grigoriev I.V."/>
            <person name="Hainaut M."/>
            <person name="Henrissat B."/>
            <person name="Roux C."/>
            <person name="Martin F."/>
            <person name="Corradi N."/>
        </authorList>
    </citation>
    <scope>NUCLEOTIDE SEQUENCE [LARGE SCALE GENOMIC DNA]</scope>
    <source>
        <strain evidence="8 9">DAOM 197198</strain>
    </source>
</reference>